<accession>A0AC35GW90</accession>
<organism evidence="1 2">
    <name type="scientific">Panagrolaimus sp. PS1159</name>
    <dbReference type="NCBI Taxonomy" id="55785"/>
    <lineage>
        <taxon>Eukaryota</taxon>
        <taxon>Metazoa</taxon>
        <taxon>Ecdysozoa</taxon>
        <taxon>Nematoda</taxon>
        <taxon>Chromadorea</taxon>
        <taxon>Rhabditida</taxon>
        <taxon>Tylenchina</taxon>
        <taxon>Panagrolaimomorpha</taxon>
        <taxon>Panagrolaimoidea</taxon>
        <taxon>Panagrolaimidae</taxon>
        <taxon>Panagrolaimus</taxon>
    </lineage>
</organism>
<dbReference type="Proteomes" id="UP000887580">
    <property type="component" value="Unplaced"/>
</dbReference>
<sequence length="156" mass="18553">MIYELHSNEIQFYELYKKYGNESLKIPKYYFGREMSEKNEGLILMEDLTKKCKMQNIKGLQFLNDEQIKESIIEIAKLQAWGFTVPEAEKTLGKLDTFKNAFNYFFNQSLGKLAEKEYSWLTKERLKKLKNAAKNEVFNNGCMGNCKYINYQIFRF</sequence>
<name>A0AC35GW90_9BILA</name>
<proteinExistence type="predicted"/>
<protein>
    <submittedName>
        <fullName evidence="2">Uncharacterized protein</fullName>
    </submittedName>
</protein>
<dbReference type="WBParaSite" id="PS1159_v2.g9327.t2">
    <property type="protein sequence ID" value="PS1159_v2.g9327.t2"/>
    <property type="gene ID" value="PS1159_v2.g9327"/>
</dbReference>
<evidence type="ECO:0000313" key="2">
    <source>
        <dbReference type="WBParaSite" id="PS1159_v2.g9327.t2"/>
    </source>
</evidence>
<evidence type="ECO:0000313" key="1">
    <source>
        <dbReference type="Proteomes" id="UP000887580"/>
    </source>
</evidence>
<reference evidence="2" key="1">
    <citation type="submission" date="2022-11" db="UniProtKB">
        <authorList>
            <consortium name="WormBaseParasite"/>
        </authorList>
    </citation>
    <scope>IDENTIFICATION</scope>
</reference>